<name>A0AAE3U496_9BACT</name>
<dbReference type="Gene3D" id="2.60.120.10">
    <property type="entry name" value="Jelly Rolls"/>
    <property type="match status" value="1"/>
</dbReference>
<reference evidence="5" key="1">
    <citation type="submission" date="2023-05" db="EMBL/GenBank/DDBJ databases">
        <authorList>
            <person name="Zhang X."/>
        </authorList>
    </citation>
    <scope>NUCLEOTIDE SEQUENCE</scope>
    <source>
        <strain evidence="5">YF14B1</strain>
    </source>
</reference>
<dbReference type="Gene3D" id="1.10.10.60">
    <property type="entry name" value="Homeodomain-like"/>
    <property type="match status" value="2"/>
</dbReference>
<dbReference type="PROSITE" id="PS01124">
    <property type="entry name" value="HTH_ARAC_FAMILY_2"/>
    <property type="match status" value="1"/>
</dbReference>
<dbReference type="InterPro" id="IPR003313">
    <property type="entry name" value="AraC-bd"/>
</dbReference>
<dbReference type="GO" id="GO:0003700">
    <property type="term" value="F:DNA-binding transcription factor activity"/>
    <property type="evidence" value="ECO:0007669"/>
    <property type="project" value="InterPro"/>
</dbReference>
<dbReference type="Pfam" id="PF02311">
    <property type="entry name" value="AraC_binding"/>
    <property type="match status" value="1"/>
</dbReference>
<dbReference type="PROSITE" id="PS00041">
    <property type="entry name" value="HTH_ARAC_FAMILY_1"/>
    <property type="match status" value="1"/>
</dbReference>
<evidence type="ECO:0000313" key="5">
    <source>
        <dbReference type="EMBL" id="MDJ1479549.1"/>
    </source>
</evidence>
<dbReference type="Proteomes" id="UP001241110">
    <property type="component" value="Unassembled WGS sequence"/>
</dbReference>
<evidence type="ECO:0000256" key="1">
    <source>
        <dbReference type="ARBA" id="ARBA00023015"/>
    </source>
</evidence>
<gene>
    <name evidence="5" type="ORF">QNI16_03575</name>
</gene>
<sequence length="282" mass="33938">MKTYKQYELFKISRFETTEWKHPLHNHTYFEIIFIQSGNGWHIINDNRFPYKEGNVFLLTPADYHTFEIETATRFCYLKFTELYLKSNGFLPEQDEWFRQLEFILHTNNLLPGDVLRNEQDRILVTQLLEVLLHESDTRKLYSESIVQNCLKSMLDIISRNIIVKKEAVKQPDRDLLTELTTYVRRYIYEPEKLRIQHLAEQFNLSSNYIGIYFKRKMGESLQQYILQYKLKLIETRLLYSDRTISEIGYELGFTDESHLNKTFRKYKGMSPKAFRLQKRPG</sequence>
<comment type="caution">
    <text evidence="5">The sequence shown here is derived from an EMBL/GenBank/DDBJ whole genome shotgun (WGS) entry which is preliminary data.</text>
</comment>
<dbReference type="InterPro" id="IPR018062">
    <property type="entry name" value="HTH_AraC-typ_CS"/>
</dbReference>
<dbReference type="SMART" id="SM00342">
    <property type="entry name" value="HTH_ARAC"/>
    <property type="match status" value="1"/>
</dbReference>
<evidence type="ECO:0000256" key="2">
    <source>
        <dbReference type="ARBA" id="ARBA00023125"/>
    </source>
</evidence>
<organism evidence="5 6">
    <name type="scientific">Xanthocytophaga flava</name>
    <dbReference type="NCBI Taxonomy" id="3048013"/>
    <lineage>
        <taxon>Bacteria</taxon>
        <taxon>Pseudomonadati</taxon>
        <taxon>Bacteroidota</taxon>
        <taxon>Cytophagia</taxon>
        <taxon>Cytophagales</taxon>
        <taxon>Rhodocytophagaceae</taxon>
        <taxon>Xanthocytophaga</taxon>
    </lineage>
</organism>
<dbReference type="SUPFAM" id="SSF51215">
    <property type="entry name" value="Regulatory protein AraC"/>
    <property type="match status" value="1"/>
</dbReference>
<dbReference type="EMBL" id="JASJOS010000002">
    <property type="protein sequence ID" value="MDJ1479549.1"/>
    <property type="molecule type" value="Genomic_DNA"/>
</dbReference>
<dbReference type="InterPro" id="IPR037923">
    <property type="entry name" value="HTH-like"/>
</dbReference>
<dbReference type="GO" id="GO:0043565">
    <property type="term" value="F:sequence-specific DNA binding"/>
    <property type="evidence" value="ECO:0007669"/>
    <property type="project" value="InterPro"/>
</dbReference>
<dbReference type="InterPro" id="IPR009057">
    <property type="entry name" value="Homeodomain-like_sf"/>
</dbReference>
<keyword evidence="3" id="KW-0804">Transcription</keyword>
<dbReference type="Pfam" id="PF12833">
    <property type="entry name" value="HTH_18"/>
    <property type="match status" value="1"/>
</dbReference>
<dbReference type="SUPFAM" id="SSF46689">
    <property type="entry name" value="Homeodomain-like"/>
    <property type="match status" value="1"/>
</dbReference>
<accession>A0AAE3U496</accession>
<dbReference type="RefSeq" id="WP_313975844.1">
    <property type="nucleotide sequence ID" value="NZ_JASJOS010000002.1"/>
</dbReference>
<dbReference type="AlphaFoldDB" id="A0AAE3U496"/>
<evidence type="ECO:0000256" key="3">
    <source>
        <dbReference type="ARBA" id="ARBA00023163"/>
    </source>
</evidence>
<keyword evidence="2" id="KW-0238">DNA-binding</keyword>
<proteinExistence type="predicted"/>
<keyword evidence="1" id="KW-0805">Transcription regulation</keyword>
<feature type="domain" description="HTH araC/xylS-type" evidence="4">
    <location>
        <begin position="178"/>
        <end position="278"/>
    </location>
</feature>
<evidence type="ECO:0000259" key="4">
    <source>
        <dbReference type="PROSITE" id="PS01124"/>
    </source>
</evidence>
<dbReference type="InterPro" id="IPR014710">
    <property type="entry name" value="RmlC-like_jellyroll"/>
</dbReference>
<protein>
    <submittedName>
        <fullName evidence="5">AraC family transcriptional regulator</fullName>
    </submittedName>
</protein>
<dbReference type="InterPro" id="IPR018060">
    <property type="entry name" value="HTH_AraC"/>
</dbReference>
<dbReference type="PANTHER" id="PTHR43280:SF2">
    <property type="entry name" value="HTH-TYPE TRANSCRIPTIONAL REGULATOR EXSA"/>
    <property type="match status" value="1"/>
</dbReference>
<dbReference type="PANTHER" id="PTHR43280">
    <property type="entry name" value="ARAC-FAMILY TRANSCRIPTIONAL REGULATOR"/>
    <property type="match status" value="1"/>
</dbReference>
<evidence type="ECO:0000313" key="6">
    <source>
        <dbReference type="Proteomes" id="UP001241110"/>
    </source>
</evidence>